<feature type="domain" description="Phage tail lysozyme" evidence="3">
    <location>
        <begin position="209"/>
        <end position="366"/>
    </location>
</feature>
<evidence type="ECO:0000259" key="2">
    <source>
        <dbReference type="Pfam" id="PF01551"/>
    </source>
</evidence>
<dbReference type="EMBL" id="SJJZ01000001">
    <property type="protein sequence ID" value="TCC11544.1"/>
    <property type="molecule type" value="Genomic_DNA"/>
</dbReference>
<evidence type="ECO:0000259" key="3">
    <source>
        <dbReference type="Pfam" id="PF18013"/>
    </source>
</evidence>
<dbReference type="SUPFAM" id="SSF51261">
    <property type="entry name" value="Duplicated hybrid motif"/>
    <property type="match status" value="1"/>
</dbReference>
<keyword evidence="5" id="KW-1185">Reference proteome</keyword>
<dbReference type="PANTHER" id="PTHR21666:SF289">
    <property type="entry name" value="L-ALA--D-GLU ENDOPEPTIDASE"/>
    <property type="match status" value="1"/>
</dbReference>
<protein>
    <submittedName>
        <fullName evidence="4">M23 family metallopeptidase</fullName>
    </submittedName>
</protein>
<dbReference type="RefSeq" id="WP_131336290.1">
    <property type="nucleotide sequence ID" value="NZ_SJJZ01000001.1"/>
</dbReference>
<evidence type="ECO:0000313" key="5">
    <source>
        <dbReference type="Proteomes" id="UP000292346"/>
    </source>
</evidence>
<dbReference type="Gene3D" id="2.70.70.10">
    <property type="entry name" value="Glucose Permease (Domain IIA)"/>
    <property type="match status" value="1"/>
</dbReference>
<dbReference type="Gene3D" id="1.10.530.10">
    <property type="match status" value="1"/>
</dbReference>
<sequence length="546" mass="58081">MGNNKALNYLGGIFALAFSLVLAIIFLLSSLAGISSAEAQCAQHAQDKPMMAWPTDRHEIDGDWSIFHQGYDFKVDEDAKVYASHDGQVVTASKDEVRIRMASKEGDEVKLESVETRYKFLKTVTVSNGALVKRGDQIGTAGTGDEGTDTEGAPIGLVGPHVHWEMWADQENNNKWSIVPKPDENPFVLESSDSGGACSCVDGNLSGSNNQQKAFNFFVQNGYSKEQAAGIVGNMIAESSVEPARLQNTDPGVVSMPDKVVNSPLGWGIVQWTPAGKMINPSRDAGVQDEKIASLGYQLEFLIKQLNGDGPLAEGAAGQAIKSAKTVEQAAYEFGDKFERFGGHENPNHPTYADRKANARHVFDEFAGGAPASGGAQNAATGGCGAGSGNIAEVAKNLAWPEDGHDGTDASIAKPEFVEAMEKYNDGSSGYVPYSDCGRFVATVMRMSGADPDFPKVSTGVQFDYMQSSGKYDYWHSVPPGGMKPGDILNGPGHTYLYVGPWGAEGGGYDSASGSLGGHVPEAGHLYDVGGQFWVFRLKNAPQPAS</sequence>
<feature type="domain" description="M23ase beta-sheet core" evidence="2">
    <location>
        <begin position="67"/>
        <end position="172"/>
    </location>
</feature>
<dbReference type="OrthoDB" id="3804642at2"/>
<gene>
    <name evidence="4" type="ORF">E0H45_09825</name>
</gene>
<proteinExistence type="predicted"/>
<comment type="caution">
    <text evidence="4">The sequence shown here is derived from an EMBL/GenBank/DDBJ whole genome shotgun (WGS) entry which is preliminary data.</text>
</comment>
<organism evidence="4 5">
    <name type="scientific">Kribbella soli</name>
    <dbReference type="NCBI Taxonomy" id="1124743"/>
    <lineage>
        <taxon>Bacteria</taxon>
        <taxon>Bacillati</taxon>
        <taxon>Actinomycetota</taxon>
        <taxon>Actinomycetes</taxon>
        <taxon>Propionibacteriales</taxon>
        <taxon>Kribbellaceae</taxon>
        <taxon>Kribbella</taxon>
    </lineage>
</organism>
<evidence type="ECO:0000313" key="4">
    <source>
        <dbReference type="EMBL" id="TCC11544.1"/>
    </source>
</evidence>
<name>A0A4R0HNG4_9ACTN</name>
<dbReference type="CDD" id="cd12797">
    <property type="entry name" value="M23_peptidase"/>
    <property type="match status" value="1"/>
</dbReference>
<reference evidence="4 5" key="1">
    <citation type="submission" date="2019-02" db="EMBL/GenBank/DDBJ databases">
        <title>Kribbella capetownensis sp. nov. and Kribbella speibonae sp. nov., isolated from soil.</title>
        <authorList>
            <person name="Curtis S.M."/>
            <person name="Norton I."/>
            <person name="Everest G.J."/>
            <person name="Meyers P.R."/>
        </authorList>
    </citation>
    <scope>NUCLEOTIDE SEQUENCE [LARGE SCALE GENOMIC DNA]</scope>
    <source>
        <strain evidence="4 5">KCTC 29219</strain>
    </source>
</reference>
<dbReference type="InterPro" id="IPR016047">
    <property type="entry name" value="M23ase_b-sheet_dom"/>
</dbReference>
<dbReference type="Pfam" id="PF18013">
    <property type="entry name" value="Phage_lysozyme2"/>
    <property type="match status" value="1"/>
</dbReference>
<dbReference type="PANTHER" id="PTHR21666">
    <property type="entry name" value="PEPTIDASE-RELATED"/>
    <property type="match status" value="1"/>
</dbReference>
<dbReference type="Pfam" id="PF01551">
    <property type="entry name" value="Peptidase_M23"/>
    <property type="match status" value="1"/>
</dbReference>
<keyword evidence="1" id="KW-0732">Signal</keyword>
<dbReference type="InterPro" id="IPR041219">
    <property type="entry name" value="Phage_lysozyme2"/>
</dbReference>
<dbReference type="Proteomes" id="UP000292346">
    <property type="component" value="Unassembled WGS sequence"/>
</dbReference>
<dbReference type="GO" id="GO:0004222">
    <property type="term" value="F:metalloendopeptidase activity"/>
    <property type="evidence" value="ECO:0007669"/>
    <property type="project" value="TreeGrafter"/>
</dbReference>
<dbReference type="AlphaFoldDB" id="A0A4R0HNG4"/>
<accession>A0A4R0HNG4</accession>
<dbReference type="InterPro" id="IPR050570">
    <property type="entry name" value="Cell_wall_metabolism_enzyme"/>
</dbReference>
<dbReference type="InterPro" id="IPR011055">
    <property type="entry name" value="Dup_hybrid_motif"/>
</dbReference>
<evidence type="ECO:0000256" key="1">
    <source>
        <dbReference type="ARBA" id="ARBA00022729"/>
    </source>
</evidence>